<organism evidence="6 7">
    <name type="scientific">Ruminiclostridium hungatei</name>
    <name type="common">Clostridium hungatei</name>
    <dbReference type="NCBI Taxonomy" id="48256"/>
    <lineage>
        <taxon>Bacteria</taxon>
        <taxon>Bacillati</taxon>
        <taxon>Bacillota</taxon>
        <taxon>Clostridia</taxon>
        <taxon>Eubacteriales</taxon>
        <taxon>Oscillospiraceae</taxon>
        <taxon>Ruminiclostridium</taxon>
    </lineage>
</organism>
<accession>A0A1V4SPE9</accession>
<evidence type="ECO:0000313" key="7">
    <source>
        <dbReference type="Proteomes" id="UP000191554"/>
    </source>
</evidence>
<dbReference type="EMBL" id="MZGX01000003">
    <property type="protein sequence ID" value="OPX45720.1"/>
    <property type="molecule type" value="Genomic_DNA"/>
</dbReference>
<comment type="caution">
    <text evidence="6">The sequence shown here is derived from an EMBL/GenBank/DDBJ whole genome shotgun (WGS) entry which is preliminary data.</text>
</comment>
<dbReference type="Gene3D" id="3.40.50.2300">
    <property type="match status" value="2"/>
</dbReference>
<reference evidence="6 7" key="1">
    <citation type="submission" date="2017-03" db="EMBL/GenBank/DDBJ databases">
        <title>Genome sequence of Clostridium hungatei DSM 14427.</title>
        <authorList>
            <person name="Poehlein A."/>
            <person name="Daniel R."/>
        </authorList>
    </citation>
    <scope>NUCLEOTIDE SEQUENCE [LARGE SCALE GENOMIC DNA]</scope>
    <source>
        <strain evidence="6 7">DSM 14427</strain>
    </source>
</reference>
<evidence type="ECO:0000313" key="6">
    <source>
        <dbReference type="EMBL" id="OPX45720.1"/>
    </source>
</evidence>
<comment type="similarity">
    <text evidence="2">Belongs to the bacterial solute-binding protein 2 family.</text>
</comment>
<proteinExistence type="inferred from homology"/>
<dbReference type="PANTHER" id="PTHR46847:SF1">
    <property type="entry name" value="D-ALLOSE-BINDING PERIPLASMIC PROTEIN-RELATED"/>
    <property type="match status" value="1"/>
</dbReference>
<dbReference type="InterPro" id="IPR028082">
    <property type="entry name" value="Peripla_BP_I"/>
</dbReference>
<gene>
    <name evidence="6" type="primary">alsB_1</name>
    <name evidence="6" type="ORF">CLHUN_06570</name>
</gene>
<dbReference type="OrthoDB" id="569491at2"/>
<evidence type="ECO:0000256" key="2">
    <source>
        <dbReference type="ARBA" id="ARBA00007639"/>
    </source>
</evidence>
<dbReference type="SUPFAM" id="SSF53822">
    <property type="entry name" value="Periplasmic binding protein-like I"/>
    <property type="match status" value="1"/>
</dbReference>
<feature type="domain" description="Periplasmic binding protein" evidence="5">
    <location>
        <begin position="52"/>
        <end position="307"/>
    </location>
</feature>
<comment type="subcellular location">
    <subcellularLocation>
        <location evidence="1">Cell envelope</location>
    </subcellularLocation>
</comment>
<dbReference type="AlphaFoldDB" id="A0A1V4SPE9"/>
<protein>
    <submittedName>
        <fullName evidence="6">D-allose-binding periplasmic protein</fullName>
    </submittedName>
</protein>
<keyword evidence="3" id="KW-0732">Signal</keyword>
<dbReference type="GO" id="GO:0030246">
    <property type="term" value="F:carbohydrate binding"/>
    <property type="evidence" value="ECO:0007669"/>
    <property type="project" value="UniProtKB-ARBA"/>
</dbReference>
<evidence type="ECO:0000259" key="5">
    <source>
        <dbReference type="Pfam" id="PF13407"/>
    </source>
</evidence>
<dbReference type="Proteomes" id="UP000191554">
    <property type="component" value="Unassembled WGS sequence"/>
</dbReference>
<keyword evidence="4" id="KW-1133">Transmembrane helix</keyword>
<feature type="transmembrane region" description="Helical" evidence="4">
    <location>
        <begin position="7"/>
        <end position="27"/>
    </location>
</feature>
<evidence type="ECO:0000256" key="4">
    <source>
        <dbReference type="SAM" id="Phobius"/>
    </source>
</evidence>
<evidence type="ECO:0000256" key="3">
    <source>
        <dbReference type="ARBA" id="ARBA00022729"/>
    </source>
</evidence>
<keyword evidence="7" id="KW-1185">Reference proteome</keyword>
<evidence type="ECO:0000256" key="1">
    <source>
        <dbReference type="ARBA" id="ARBA00004196"/>
    </source>
</evidence>
<keyword evidence="4" id="KW-0472">Membrane</keyword>
<dbReference type="RefSeq" id="WP_080063118.1">
    <property type="nucleotide sequence ID" value="NZ_MZGX01000003.1"/>
</dbReference>
<dbReference type="Pfam" id="PF13407">
    <property type="entry name" value="Peripla_BP_4"/>
    <property type="match status" value="1"/>
</dbReference>
<dbReference type="GO" id="GO:0030313">
    <property type="term" value="C:cell envelope"/>
    <property type="evidence" value="ECO:0007669"/>
    <property type="project" value="UniProtKB-SubCell"/>
</dbReference>
<keyword evidence="4" id="KW-0812">Transmembrane</keyword>
<dbReference type="InterPro" id="IPR025997">
    <property type="entry name" value="SBP_2_dom"/>
</dbReference>
<sequence>MNKKKKFVVLFISLLFVLAIFSVIMLINPFKEDMGPLDEKFAQSVEKPDYHFAVIAPSSYDPFWNDVKKGAFKAAKEFNVAVEFNSPRFTNPEEELQYLNIAVASNVDGIATHVPDENMFTPVINNSVKSNIPVVTIESDAKNSGRLAYIGNNNYEVGSVGGKMVAEATGGNAKVAIILNGYNPEASDVSQNLRVTGFKDAVKQYKGRVDVAAIRISGMGIFSAGEIANELIINNPQINTIFCTNPRDTLGVIQKIVDLNKVGQIKVIGYGSYSEILRYIEKNVIYGSVVSNPQEMGYKAVKALVELKTTRRTPAYVGTQVYAVTKDNVDTLSAEETGK</sequence>
<dbReference type="STRING" id="48256.CLHUN_06570"/>
<dbReference type="PANTHER" id="PTHR46847">
    <property type="entry name" value="D-ALLOSE-BINDING PERIPLASMIC PROTEIN-RELATED"/>
    <property type="match status" value="1"/>
</dbReference>
<name>A0A1V4SPE9_RUMHU</name>